<evidence type="ECO:0000256" key="1">
    <source>
        <dbReference type="SAM" id="MobiDB-lite"/>
    </source>
</evidence>
<name>A0A445E1Z2_ARAHY</name>
<evidence type="ECO:0000313" key="2">
    <source>
        <dbReference type="EMBL" id="RYR69450.1"/>
    </source>
</evidence>
<dbReference type="Proteomes" id="UP000289738">
    <property type="component" value="Chromosome A03"/>
</dbReference>
<dbReference type="EMBL" id="SDMP01000003">
    <property type="protein sequence ID" value="RYR69450.1"/>
    <property type="molecule type" value="Genomic_DNA"/>
</dbReference>
<gene>
    <name evidence="2" type="ORF">Ahy_A03g016005</name>
</gene>
<sequence>MWNKDNWDASNSWSGGSLTCQSLPEERPAMKDVTAMLKEIRHENDEFEKPDFLHKGMAHQALWAIGAAACNPSTVRSQSAVPSSLGARTLEPSPKYHDPTFNLEWASQHGATTSPTKHSQSHVPSP</sequence>
<feature type="compositionally biased region" description="Polar residues" evidence="1">
    <location>
        <begin position="109"/>
        <end position="126"/>
    </location>
</feature>
<feature type="compositionally biased region" description="Polar residues" evidence="1">
    <location>
        <begin position="8"/>
        <end position="22"/>
    </location>
</feature>
<accession>A0A445E1Z2</accession>
<proteinExistence type="predicted"/>
<evidence type="ECO:0000313" key="3">
    <source>
        <dbReference type="Proteomes" id="UP000289738"/>
    </source>
</evidence>
<protein>
    <submittedName>
        <fullName evidence="2">Uncharacterized protein</fullName>
    </submittedName>
</protein>
<organism evidence="2 3">
    <name type="scientific">Arachis hypogaea</name>
    <name type="common">Peanut</name>
    <dbReference type="NCBI Taxonomy" id="3818"/>
    <lineage>
        <taxon>Eukaryota</taxon>
        <taxon>Viridiplantae</taxon>
        <taxon>Streptophyta</taxon>
        <taxon>Embryophyta</taxon>
        <taxon>Tracheophyta</taxon>
        <taxon>Spermatophyta</taxon>
        <taxon>Magnoliopsida</taxon>
        <taxon>eudicotyledons</taxon>
        <taxon>Gunneridae</taxon>
        <taxon>Pentapetalae</taxon>
        <taxon>rosids</taxon>
        <taxon>fabids</taxon>
        <taxon>Fabales</taxon>
        <taxon>Fabaceae</taxon>
        <taxon>Papilionoideae</taxon>
        <taxon>50 kb inversion clade</taxon>
        <taxon>dalbergioids sensu lato</taxon>
        <taxon>Dalbergieae</taxon>
        <taxon>Pterocarpus clade</taxon>
        <taxon>Arachis</taxon>
    </lineage>
</organism>
<feature type="region of interest" description="Disordered" evidence="1">
    <location>
        <begin position="1"/>
        <end position="27"/>
    </location>
</feature>
<comment type="caution">
    <text evidence="2">The sequence shown here is derived from an EMBL/GenBank/DDBJ whole genome shotgun (WGS) entry which is preliminary data.</text>
</comment>
<feature type="region of interest" description="Disordered" evidence="1">
    <location>
        <begin position="74"/>
        <end position="126"/>
    </location>
</feature>
<keyword evidence="3" id="KW-1185">Reference proteome</keyword>
<dbReference type="AlphaFoldDB" id="A0A445E1Z2"/>
<reference evidence="2 3" key="1">
    <citation type="submission" date="2019-01" db="EMBL/GenBank/DDBJ databases">
        <title>Sequencing of cultivated peanut Arachis hypogaea provides insights into genome evolution and oil improvement.</title>
        <authorList>
            <person name="Chen X."/>
        </authorList>
    </citation>
    <scope>NUCLEOTIDE SEQUENCE [LARGE SCALE GENOMIC DNA]</scope>
    <source>
        <strain evidence="3">cv. Fuhuasheng</strain>
        <tissue evidence="2">Leaves</tissue>
    </source>
</reference>